<keyword evidence="2" id="KW-0328">Glycosyltransferase</keyword>
<evidence type="ECO:0000256" key="2">
    <source>
        <dbReference type="ARBA" id="ARBA00022676"/>
    </source>
</evidence>
<feature type="domain" description="Glycosyltransferase 2-like" evidence="5">
    <location>
        <begin position="8"/>
        <end position="166"/>
    </location>
</feature>
<dbReference type="Gene3D" id="3.90.550.10">
    <property type="entry name" value="Spore Coat Polysaccharide Biosynthesis Protein SpsA, Chain A"/>
    <property type="match status" value="1"/>
</dbReference>
<name>A0A6J4LQT9_9ACTN</name>
<accession>A0A6J4LQT9</accession>
<evidence type="ECO:0000256" key="3">
    <source>
        <dbReference type="ARBA" id="ARBA00022679"/>
    </source>
</evidence>
<dbReference type="InterPro" id="IPR001173">
    <property type="entry name" value="Glyco_trans_2-like"/>
</dbReference>
<dbReference type="PANTHER" id="PTHR43630:SF1">
    <property type="entry name" value="POLY-BETA-1,6-N-ACETYL-D-GLUCOSAMINE SYNTHASE"/>
    <property type="match status" value="1"/>
</dbReference>
<gene>
    <name evidence="6" type="ORF">AVDCRST_MAG72-721</name>
</gene>
<evidence type="ECO:0000256" key="4">
    <source>
        <dbReference type="SAM" id="Phobius"/>
    </source>
</evidence>
<keyword evidence="4" id="KW-0812">Transmembrane</keyword>
<dbReference type="Pfam" id="PF00535">
    <property type="entry name" value="Glycos_transf_2"/>
    <property type="match status" value="1"/>
</dbReference>
<protein>
    <recommendedName>
        <fullName evidence="5">Glycosyltransferase 2-like domain-containing protein</fullName>
    </recommendedName>
</protein>
<feature type="transmembrane region" description="Helical" evidence="4">
    <location>
        <begin position="241"/>
        <end position="262"/>
    </location>
</feature>
<sequence length="362" mass="40351">MTALTVTAIVPAYNEEDGISETLESLLAQTVPFDEIIVADDASTDRTRDVALAHGVTVLTPPHNLGSKARAQNFALPHCKTDLVLAIDADTVLAPDYVERIKKPFHDPAVVIAAGCVLPKHSRSTPERGRMIEYLFGFHWHRPIQNAANSPVVCSGCNSAFRRLALVEFGGFPERTIVEDMDYTWSQQIAGKRAVYVGSAVAYAADPEDFTYLRKQVWRWMAGFFQNVRIHSKDLVLRKRLLALWVFLAVWEILTVPLWYAMPLVFLFVFDWSPTTAAIWFFGAEFALLGPPLLYGAIRRRVPVLHVIACIPALYVVKAINFAYAWKALIVELVLVPLGVSQGMHDYEKGRADTSEPVRAAA</sequence>
<dbReference type="AlphaFoldDB" id="A0A6J4LQT9"/>
<feature type="transmembrane region" description="Helical" evidence="4">
    <location>
        <begin position="304"/>
        <end position="326"/>
    </location>
</feature>
<evidence type="ECO:0000259" key="5">
    <source>
        <dbReference type="Pfam" id="PF00535"/>
    </source>
</evidence>
<evidence type="ECO:0000256" key="1">
    <source>
        <dbReference type="ARBA" id="ARBA00006739"/>
    </source>
</evidence>
<keyword evidence="4" id="KW-0472">Membrane</keyword>
<dbReference type="PANTHER" id="PTHR43630">
    <property type="entry name" value="POLY-BETA-1,6-N-ACETYL-D-GLUCOSAMINE SYNTHASE"/>
    <property type="match status" value="1"/>
</dbReference>
<dbReference type="CDD" id="cd06423">
    <property type="entry name" value="CESA_like"/>
    <property type="match status" value="1"/>
</dbReference>
<comment type="similarity">
    <text evidence="1">Belongs to the glycosyltransferase 2 family.</text>
</comment>
<dbReference type="SUPFAM" id="SSF53448">
    <property type="entry name" value="Nucleotide-diphospho-sugar transferases"/>
    <property type="match status" value="1"/>
</dbReference>
<reference evidence="6" key="1">
    <citation type="submission" date="2020-02" db="EMBL/GenBank/DDBJ databases">
        <authorList>
            <person name="Meier V. D."/>
        </authorList>
    </citation>
    <scope>NUCLEOTIDE SEQUENCE</scope>
    <source>
        <strain evidence="6">AVDCRST_MAG72</strain>
    </source>
</reference>
<dbReference type="InterPro" id="IPR029044">
    <property type="entry name" value="Nucleotide-diphossugar_trans"/>
</dbReference>
<organism evidence="6">
    <name type="scientific">uncultured Nocardioidaceae bacterium</name>
    <dbReference type="NCBI Taxonomy" id="253824"/>
    <lineage>
        <taxon>Bacteria</taxon>
        <taxon>Bacillati</taxon>
        <taxon>Actinomycetota</taxon>
        <taxon>Actinomycetes</taxon>
        <taxon>Propionibacteriales</taxon>
        <taxon>Nocardioidaceae</taxon>
        <taxon>environmental samples</taxon>
    </lineage>
</organism>
<evidence type="ECO:0000313" key="6">
    <source>
        <dbReference type="EMBL" id="CAA9339573.1"/>
    </source>
</evidence>
<dbReference type="GO" id="GO:0016757">
    <property type="term" value="F:glycosyltransferase activity"/>
    <property type="evidence" value="ECO:0007669"/>
    <property type="project" value="UniProtKB-KW"/>
</dbReference>
<feature type="transmembrane region" description="Helical" evidence="4">
    <location>
        <begin position="277"/>
        <end position="297"/>
    </location>
</feature>
<keyword evidence="3" id="KW-0808">Transferase</keyword>
<dbReference type="EMBL" id="CADCUJ010000031">
    <property type="protein sequence ID" value="CAA9339573.1"/>
    <property type="molecule type" value="Genomic_DNA"/>
</dbReference>
<proteinExistence type="inferred from homology"/>
<keyword evidence="4" id="KW-1133">Transmembrane helix</keyword>